<dbReference type="InterPro" id="IPR052035">
    <property type="entry name" value="ZnF_BED_domain_contain"/>
</dbReference>
<keyword evidence="3" id="KW-0863">Zinc-finger</keyword>
<evidence type="ECO:0000256" key="1">
    <source>
        <dbReference type="ARBA" id="ARBA00004123"/>
    </source>
</evidence>
<gene>
    <name evidence="7" type="ORF">RHSIM_Rhsim02G0121400</name>
</gene>
<protein>
    <recommendedName>
        <fullName evidence="6">CTLH domain-containing protein</fullName>
    </recommendedName>
</protein>
<dbReference type="AlphaFoldDB" id="A0A834HDP8"/>
<accession>A0A834HDP8</accession>
<keyword evidence="2" id="KW-0479">Metal-binding</keyword>
<dbReference type="Proteomes" id="UP000626092">
    <property type="component" value="Unassembled WGS sequence"/>
</dbReference>
<reference evidence="7" key="1">
    <citation type="submission" date="2019-11" db="EMBL/GenBank/DDBJ databases">
        <authorList>
            <person name="Liu Y."/>
            <person name="Hou J."/>
            <person name="Li T.-Q."/>
            <person name="Guan C.-H."/>
            <person name="Wu X."/>
            <person name="Wu H.-Z."/>
            <person name="Ling F."/>
            <person name="Zhang R."/>
            <person name="Shi X.-G."/>
            <person name="Ren J.-P."/>
            <person name="Chen E.-F."/>
            <person name="Sun J.-M."/>
        </authorList>
    </citation>
    <scope>NUCLEOTIDE SEQUENCE</scope>
    <source>
        <strain evidence="7">Adult_tree_wgs_1</strain>
        <tissue evidence="7">Leaves</tissue>
    </source>
</reference>
<evidence type="ECO:0000313" key="7">
    <source>
        <dbReference type="EMBL" id="KAF7150425.1"/>
    </source>
</evidence>
<evidence type="ECO:0000256" key="2">
    <source>
        <dbReference type="ARBA" id="ARBA00022723"/>
    </source>
</evidence>
<comment type="subcellular location">
    <subcellularLocation>
        <location evidence="1">Nucleus</location>
    </subcellularLocation>
</comment>
<feature type="domain" description="CTLH" evidence="6">
    <location>
        <begin position="480"/>
        <end position="508"/>
    </location>
</feature>
<dbReference type="GO" id="GO:0008270">
    <property type="term" value="F:zinc ion binding"/>
    <property type="evidence" value="ECO:0007669"/>
    <property type="project" value="UniProtKB-KW"/>
</dbReference>
<keyword evidence="4" id="KW-0862">Zinc</keyword>
<name>A0A834HDP8_RHOSS</name>
<dbReference type="EMBL" id="WJXA01000002">
    <property type="protein sequence ID" value="KAF7150425.1"/>
    <property type="molecule type" value="Genomic_DNA"/>
</dbReference>
<evidence type="ECO:0000256" key="4">
    <source>
        <dbReference type="ARBA" id="ARBA00022833"/>
    </source>
</evidence>
<dbReference type="SUPFAM" id="SSF53098">
    <property type="entry name" value="Ribonuclease H-like"/>
    <property type="match status" value="1"/>
</dbReference>
<evidence type="ECO:0000313" key="8">
    <source>
        <dbReference type="Proteomes" id="UP000626092"/>
    </source>
</evidence>
<organism evidence="7 8">
    <name type="scientific">Rhododendron simsii</name>
    <name type="common">Sims's rhododendron</name>
    <dbReference type="NCBI Taxonomy" id="118357"/>
    <lineage>
        <taxon>Eukaryota</taxon>
        <taxon>Viridiplantae</taxon>
        <taxon>Streptophyta</taxon>
        <taxon>Embryophyta</taxon>
        <taxon>Tracheophyta</taxon>
        <taxon>Spermatophyta</taxon>
        <taxon>Magnoliopsida</taxon>
        <taxon>eudicotyledons</taxon>
        <taxon>Gunneridae</taxon>
        <taxon>Pentapetalae</taxon>
        <taxon>asterids</taxon>
        <taxon>Ericales</taxon>
        <taxon>Ericaceae</taxon>
        <taxon>Ericoideae</taxon>
        <taxon>Rhodoreae</taxon>
        <taxon>Rhododendron</taxon>
    </lineage>
</organism>
<dbReference type="SMART" id="SM00757">
    <property type="entry name" value="CRA"/>
    <property type="match status" value="1"/>
</dbReference>
<dbReference type="Pfam" id="PF10607">
    <property type="entry name" value="CTLH"/>
    <property type="match status" value="1"/>
</dbReference>
<dbReference type="InterPro" id="IPR012337">
    <property type="entry name" value="RNaseH-like_sf"/>
</dbReference>
<keyword evidence="5" id="KW-0539">Nucleus</keyword>
<proteinExistence type="predicted"/>
<dbReference type="PANTHER" id="PTHR46481:SF10">
    <property type="entry name" value="ZINC FINGER BED DOMAIN-CONTAINING PROTEIN 39"/>
    <property type="match status" value="1"/>
</dbReference>
<dbReference type="GO" id="GO:0005634">
    <property type="term" value="C:nucleus"/>
    <property type="evidence" value="ECO:0007669"/>
    <property type="project" value="UniProtKB-SubCell"/>
</dbReference>
<sequence length="577" mass="65465">MVVVAVKEAKEFILAMREQIPVPRQLRMRSGELDGLAEAGAGIVVRDSNGSFVAAHSFNLGVVGSPLCAKAMVWQAVFDFAILLGLDSHVMERDSQQLVRRIQDMSDRQCHLTLPLPDLGTQFSSFEDSSTSPVMANANEDANEMGVRVDVEANDKVIDVVEEEEPNPFEKKHIDKGIQRRLKIGVPEKRQKTLSFEAGGSESGNLTTFTYDHAKVRDAASQMILYHEYPFMHMEHILFNKFMRTATPHWQKISRATAKNDCISTYQVQKKKLKTSLKHVGRISITTDLWKSPGQRTQYMVATGHYVDEFWKLQKRVLSFCNVPPPHNGVIIFDALYKCLVDWEIENKVATISVDNASYNDVALKNLKSTFHLLKKKLPLDGKLFHVRCCTHILNLMVQDGLVEIKGITDCVRDGVKYLIHSEARLIQFSNIAKQLKLPSRKLILDCPTRWNSTYFMLSAALEFKDVFPRKFTECHFSMQILDTNPQLFFHLQQQRLIELIRKGKVEEALEFAQEELAPRGEENQSFLEELERTVALLAFEDVSNCPVGELLDISQRLKTASEVNAAILTSQSHEKG</sequence>
<keyword evidence="8" id="KW-1185">Reference proteome</keyword>
<dbReference type="PANTHER" id="PTHR46481">
    <property type="entry name" value="ZINC FINGER BED DOMAIN-CONTAINING PROTEIN 4"/>
    <property type="match status" value="1"/>
</dbReference>
<evidence type="ECO:0000256" key="3">
    <source>
        <dbReference type="ARBA" id="ARBA00022771"/>
    </source>
</evidence>
<evidence type="ECO:0000259" key="6">
    <source>
        <dbReference type="PROSITE" id="PS50897"/>
    </source>
</evidence>
<dbReference type="OrthoDB" id="2610923at2759"/>
<dbReference type="InterPro" id="IPR006595">
    <property type="entry name" value="CTLH_C"/>
</dbReference>
<dbReference type="PROSITE" id="PS50897">
    <property type="entry name" value="CTLH"/>
    <property type="match status" value="1"/>
</dbReference>
<dbReference type="InterPro" id="IPR024964">
    <property type="entry name" value="CTLH/CRA"/>
</dbReference>
<dbReference type="InterPro" id="IPR013144">
    <property type="entry name" value="CRA_dom"/>
</dbReference>
<comment type="caution">
    <text evidence="7">The sequence shown here is derived from an EMBL/GenBank/DDBJ whole genome shotgun (WGS) entry which is preliminary data.</text>
</comment>
<evidence type="ECO:0000256" key="5">
    <source>
        <dbReference type="ARBA" id="ARBA00023242"/>
    </source>
</evidence>